<keyword evidence="7 15" id="KW-0479">Metal-binding</keyword>
<dbReference type="InterPro" id="IPR015366">
    <property type="entry name" value="S53_propep"/>
</dbReference>
<evidence type="ECO:0000256" key="7">
    <source>
        <dbReference type="ARBA" id="ARBA00022723"/>
    </source>
</evidence>
<dbReference type="EC" id="3.4.14.10" evidence="4"/>
<feature type="signal peptide" evidence="16">
    <location>
        <begin position="1"/>
        <end position="18"/>
    </location>
</feature>
<dbReference type="CDD" id="cd11377">
    <property type="entry name" value="Pro-peptidase_S53"/>
    <property type="match status" value="1"/>
</dbReference>
<feature type="domain" description="Peptidase S53" evidence="17">
    <location>
        <begin position="218"/>
        <end position="593"/>
    </location>
</feature>
<dbReference type="FunFam" id="3.40.50.200:FF:000015">
    <property type="entry name" value="Tripeptidyl peptidase A"/>
    <property type="match status" value="1"/>
</dbReference>
<dbReference type="GO" id="GO:0006508">
    <property type="term" value="P:proteolysis"/>
    <property type="evidence" value="ECO:0007669"/>
    <property type="project" value="UniProtKB-KW"/>
</dbReference>
<keyword evidence="19" id="KW-1185">Reference proteome</keyword>
<dbReference type="InterPro" id="IPR036852">
    <property type="entry name" value="Peptidase_S8/S53_dom_sf"/>
</dbReference>
<dbReference type="SMART" id="SM00944">
    <property type="entry name" value="Pro-kuma_activ"/>
    <property type="match status" value="1"/>
</dbReference>
<feature type="active site" description="Charge relay system" evidence="15">
    <location>
        <position position="512"/>
    </location>
</feature>
<dbReference type="SUPFAM" id="SSF52743">
    <property type="entry name" value="Subtilisin-like"/>
    <property type="match status" value="1"/>
</dbReference>
<evidence type="ECO:0000256" key="12">
    <source>
        <dbReference type="ARBA" id="ARBA00023026"/>
    </source>
</evidence>
<dbReference type="InterPro" id="IPR023828">
    <property type="entry name" value="Peptidase_S8_Ser-AS"/>
</dbReference>
<comment type="catalytic activity">
    <reaction evidence="1">
        <text>Release of an N-terminal tripeptide from a polypeptide.</text>
        <dbReference type="EC" id="3.4.14.10"/>
    </reaction>
</comment>
<dbReference type="OrthoDB" id="409122at2759"/>
<sequence>MRFSASWLILAFALSVAARPSRQGCKVKETVDSPRGWVKQLEAPADYVIELRIALPQPNFSALEAHLYEVSDPYHERYGAHLSKEEVEALVAPHDESIDVVNAWLASHGIKGSDITRSPAMDWAYIKVPVSKAEEMLDTKYHIWQHVESGDAAVRTTEYSLPEHLHEHIDLIQPTTLFARFKGMKSTLRVDKVQPGTAATGSIRSASGVQVDASCNKTITVTCLKQLYNAVGYVPSATKVNQIGITGYLEQYANKADLQLFYQDQVPAAVNTSYTFIPVKGGLNNQTADSAGVEANLDVQFAFGISYPTPGTFWSTAGRPPFNPDANANETVNDSEPYVDWLAYILSHPNPPSTISTSYDDDEQTVPFSYAQRSCAGFAQLGARGVSLLFSSGDGGVGDGDSNPETTLCKNAKNETVFTPLFPSSCPYVTSVGGTIHIPETAVAFTGGGFSNYFPRPWYQEAAVTGYLAKLPKGLYKGLYNPAGRGIPDVAAQGDYFRVFYEGAPISVGGTSAASPTFAGFVALLNDYRKSKGLPALGFLNPFLYTKGYAGLNDITVGNNPGCGTEGFNASTGWDPLTGLGTPNFQKLQALVL</sequence>
<dbReference type="PROSITE" id="PS51695">
    <property type="entry name" value="SEDOLISIN"/>
    <property type="match status" value="1"/>
</dbReference>
<dbReference type="STRING" id="436010.A0A166WWI0"/>
<dbReference type="GO" id="GO:0004252">
    <property type="term" value="F:serine-type endopeptidase activity"/>
    <property type="evidence" value="ECO:0007669"/>
    <property type="project" value="UniProtKB-UniRule"/>
</dbReference>
<evidence type="ECO:0000313" key="18">
    <source>
        <dbReference type="EMBL" id="KZP34181.1"/>
    </source>
</evidence>
<feature type="binding site" evidence="15">
    <location>
        <position position="555"/>
    </location>
    <ligand>
        <name>Ca(2+)</name>
        <dbReference type="ChEBI" id="CHEBI:29108"/>
    </ligand>
</feature>
<keyword evidence="9 15" id="KW-0378">Hydrolase</keyword>
<dbReference type="PROSITE" id="PS00138">
    <property type="entry name" value="SUBTILASE_SER"/>
    <property type="match status" value="1"/>
</dbReference>
<evidence type="ECO:0000256" key="10">
    <source>
        <dbReference type="ARBA" id="ARBA00022825"/>
    </source>
</evidence>
<dbReference type="Pfam" id="PF09286">
    <property type="entry name" value="Pro-kuma_activ"/>
    <property type="match status" value="1"/>
</dbReference>
<evidence type="ECO:0000256" key="3">
    <source>
        <dbReference type="ARBA" id="ARBA00004239"/>
    </source>
</evidence>
<evidence type="ECO:0000256" key="16">
    <source>
        <dbReference type="SAM" id="SignalP"/>
    </source>
</evidence>
<reference evidence="18 19" key="1">
    <citation type="journal article" date="2016" name="Mol. Biol. Evol.">
        <title>Comparative Genomics of Early-Diverging Mushroom-Forming Fungi Provides Insights into the Origins of Lignocellulose Decay Capabilities.</title>
        <authorList>
            <person name="Nagy L.G."/>
            <person name="Riley R."/>
            <person name="Tritt A."/>
            <person name="Adam C."/>
            <person name="Daum C."/>
            <person name="Floudas D."/>
            <person name="Sun H."/>
            <person name="Yadav J.S."/>
            <person name="Pangilinan J."/>
            <person name="Larsson K.H."/>
            <person name="Matsuura K."/>
            <person name="Barry K."/>
            <person name="Labutti K."/>
            <person name="Kuo R."/>
            <person name="Ohm R.A."/>
            <person name="Bhattacharya S.S."/>
            <person name="Shirouzu T."/>
            <person name="Yoshinaga Y."/>
            <person name="Martin F.M."/>
            <person name="Grigoriev I.V."/>
            <person name="Hibbett D.S."/>
        </authorList>
    </citation>
    <scope>NUCLEOTIDE SEQUENCE [LARGE SCALE GENOMIC DNA]</scope>
    <source>
        <strain evidence="18 19">CBS 109695</strain>
    </source>
</reference>
<evidence type="ECO:0000256" key="5">
    <source>
        <dbReference type="ARBA" id="ARBA00022525"/>
    </source>
</evidence>
<dbReference type="PANTHER" id="PTHR14218:SF15">
    <property type="entry name" value="TRIPEPTIDYL-PEPTIDASE 1"/>
    <property type="match status" value="1"/>
</dbReference>
<keyword evidence="10 15" id="KW-0720">Serine protease</keyword>
<feature type="active site" description="Charge relay system" evidence="15">
    <location>
        <position position="298"/>
    </location>
</feature>
<dbReference type="PANTHER" id="PTHR14218">
    <property type="entry name" value="PROTEASE S8 TRIPEPTIDYL PEPTIDASE I CLN2"/>
    <property type="match status" value="1"/>
</dbReference>
<dbReference type="EMBL" id="KV417480">
    <property type="protein sequence ID" value="KZP34181.1"/>
    <property type="molecule type" value="Genomic_DNA"/>
</dbReference>
<dbReference type="Proteomes" id="UP000076532">
    <property type="component" value="Unassembled WGS sequence"/>
</dbReference>
<evidence type="ECO:0000256" key="2">
    <source>
        <dbReference type="ARBA" id="ARBA00002451"/>
    </source>
</evidence>
<dbReference type="InterPro" id="IPR030400">
    <property type="entry name" value="Sedolisin_dom"/>
</dbReference>
<evidence type="ECO:0000256" key="1">
    <source>
        <dbReference type="ARBA" id="ARBA00001910"/>
    </source>
</evidence>
<evidence type="ECO:0000256" key="4">
    <source>
        <dbReference type="ARBA" id="ARBA00012462"/>
    </source>
</evidence>
<keyword evidence="6 15" id="KW-0645">Protease</keyword>
<organism evidence="18 19">
    <name type="scientific">Athelia psychrophila</name>
    <dbReference type="NCBI Taxonomy" id="1759441"/>
    <lineage>
        <taxon>Eukaryota</taxon>
        <taxon>Fungi</taxon>
        <taxon>Dikarya</taxon>
        <taxon>Basidiomycota</taxon>
        <taxon>Agaricomycotina</taxon>
        <taxon>Agaricomycetes</taxon>
        <taxon>Agaricomycetidae</taxon>
        <taxon>Atheliales</taxon>
        <taxon>Atheliaceae</taxon>
        <taxon>Athelia</taxon>
    </lineage>
</organism>
<dbReference type="InterPro" id="IPR050819">
    <property type="entry name" value="Tripeptidyl-peptidase_I"/>
</dbReference>
<keyword evidence="5" id="KW-0964">Secreted</keyword>
<comment type="function">
    <text evidence="2">Secreted tripeptidyl-peptidase which degrades proteins at acidic pHs and is involved in virulence.</text>
</comment>
<dbReference type="Gene3D" id="3.40.50.200">
    <property type="entry name" value="Peptidase S8/S53 domain"/>
    <property type="match status" value="1"/>
</dbReference>
<keyword evidence="11 15" id="KW-0106">Calcium</keyword>
<proteinExistence type="predicted"/>
<keyword evidence="14" id="KW-0325">Glycoprotein</keyword>
<comment type="cofactor">
    <cofactor evidence="15">
        <name>Ca(2+)</name>
        <dbReference type="ChEBI" id="CHEBI:29108"/>
    </cofactor>
    <text evidence="15">Binds 1 Ca(2+) ion per subunit.</text>
</comment>
<protein>
    <recommendedName>
        <fullName evidence="4">tripeptidyl-peptidase II</fullName>
        <ecNumber evidence="4">3.4.14.10</ecNumber>
    </recommendedName>
</protein>
<dbReference type="GO" id="GO:0046872">
    <property type="term" value="F:metal ion binding"/>
    <property type="evidence" value="ECO:0007669"/>
    <property type="project" value="UniProtKB-UniRule"/>
</dbReference>
<evidence type="ECO:0000256" key="13">
    <source>
        <dbReference type="ARBA" id="ARBA00023145"/>
    </source>
</evidence>
<gene>
    <name evidence="18" type="ORF">FIBSPDRAFT_809214</name>
</gene>
<evidence type="ECO:0000256" key="6">
    <source>
        <dbReference type="ARBA" id="ARBA00022670"/>
    </source>
</evidence>
<accession>A0A166WWI0</accession>
<dbReference type="GO" id="GO:0008240">
    <property type="term" value="F:tripeptidyl-peptidase activity"/>
    <property type="evidence" value="ECO:0007669"/>
    <property type="project" value="UniProtKB-EC"/>
</dbReference>
<dbReference type="SUPFAM" id="SSF54897">
    <property type="entry name" value="Protease propeptides/inhibitors"/>
    <property type="match status" value="1"/>
</dbReference>
<evidence type="ECO:0000256" key="14">
    <source>
        <dbReference type="ARBA" id="ARBA00023180"/>
    </source>
</evidence>
<feature type="binding site" evidence="15">
    <location>
        <position position="554"/>
    </location>
    <ligand>
        <name>Ca(2+)</name>
        <dbReference type="ChEBI" id="CHEBI:29108"/>
    </ligand>
</feature>
<comment type="subcellular location">
    <subcellularLocation>
        <location evidence="3">Secreted</location>
        <location evidence="3">Extracellular space</location>
    </subcellularLocation>
</comment>
<keyword evidence="8 16" id="KW-0732">Signal</keyword>
<evidence type="ECO:0000256" key="9">
    <source>
        <dbReference type="ARBA" id="ARBA00022801"/>
    </source>
</evidence>
<name>A0A166WWI0_9AGAM</name>
<dbReference type="CDD" id="cd04056">
    <property type="entry name" value="Peptidases_S53"/>
    <property type="match status" value="1"/>
</dbReference>
<dbReference type="AlphaFoldDB" id="A0A166WWI0"/>
<feature type="binding site" evidence="15">
    <location>
        <position position="575"/>
    </location>
    <ligand>
        <name>Ca(2+)</name>
        <dbReference type="ChEBI" id="CHEBI:29108"/>
    </ligand>
</feature>
<evidence type="ECO:0000256" key="11">
    <source>
        <dbReference type="ARBA" id="ARBA00022837"/>
    </source>
</evidence>
<dbReference type="GO" id="GO:0005576">
    <property type="term" value="C:extracellular region"/>
    <property type="evidence" value="ECO:0007669"/>
    <property type="project" value="UniProtKB-SubCell"/>
</dbReference>
<keyword evidence="12" id="KW-0843">Virulence</keyword>
<keyword evidence="13" id="KW-0865">Zymogen</keyword>
<feature type="chain" id="PRO_5007882062" description="tripeptidyl-peptidase II" evidence="16">
    <location>
        <begin position="19"/>
        <end position="593"/>
    </location>
</feature>
<evidence type="ECO:0000313" key="19">
    <source>
        <dbReference type="Proteomes" id="UP000076532"/>
    </source>
</evidence>
<feature type="binding site" evidence="15">
    <location>
        <position position="573"/>
    </location>
    <ligand>
        <name>Ca(2+)</name>
        <dbReference type="ChEBI" id="CHEBI:29108"/>
    </ligand>
</feature>
<evidence type="ECO:0000259" key="17">
    <source>
        <dbReference type="PROSITE" id="PS51695"/>
    </source>
</evidence>
<evidence type="ECO:0000256" key="8">
    <source>
        <dbReference type="ARBA" id="ARBA00022729"/>
    </source>
</evidence>
<feature type="active site" description="Charge relay system" evidence="15">
    <location>
        <position position="294"/>
    </location>
</feature>
<evidence type="ECO:0000256" key="15">
    <source>
        <dbReference type="PROSITE-ProRule" id="PRU01032"/>
    </source>
</evidence>